<feature type="transmembrane region" description="Helical" evidence="1">
    <location>
        <begin position="37"/>
        <end position="54"/>
    </location>
</feature>
<evidence type="ECO:0000256" key="1">
    <source>
        <dbReference type="SAM" id="Phobius"/>
    </source>
</evidence>
<name>A0A554VE47_9FLAO</name>
<dbReference type="OrthoDB" id="5492415at2"/>
<feature type="transmembrane region" description="Helical" evidence="1">
    <location>
        <begin position="6"/>
        <end position="25"/>
    </location>
</feature>
<protein>
    <submittedName>
        <fullName evidence="2">Uncharacterized protein</fullName>
    </submittedName>
</protein>
<feature type="transmembrane region" description="Helical" evidence="1">
    <location>
        <begin position="66"/>
        <end position="88"/>
    </location>
</feature>
<keyword evidence="1" id="KW-0472">Membrane</keyword>
<sequence>MNLTLTNTLLLFGIFQSVVMIFLILTTRNWRQIQNKILLSILVVLGVSLLPMFLGNSGVVEQNSNLLFLPAHLSIFIFPLLFLYFKSIFVLNFKIDKSSVLHLVIPIIFWVYLVIIWFNTLGEPIAQKREVAISFYYFQIKTIHDIVLLLMVLMYTWLASQLMYNAKKERLSKDQEKFSKWLRYLLLFLVAGAILDITSLVIGEMYGYWKGSPLDELLGIPFVLLIKIYYSTRCAFS</sequence>
<keyword evidence="1" id="KW-1133">Transmembrane helix</keyword>
<keyword evidence="3" id="KW-1185">Reference proteome</keyword>
<dbReference type="EMBL" id="VLNR01000063">
    <property type="protein sequence ID" value="TSE05303.1"/>
    <property type="molecule type" value="Genomic_DNA"/>
</dbReference>
<organism evidence="2 3">
    <name type="scientific">Aquimarina algiphila</name>
    <dbReference type="NCBI Taxonomy" id="2047982"/>
    <lineage>
        <taxon>Bacteria</taxon>
        <taxon>Pseudomonadati</taxon>
        <taxon>Bacteroidota</taxon>
        <taxon>Flavobacteriia</taxon>
        <taxon>Flavobacteriales</taxon>
        <taxon>Flavobacteriaceae</taxon>
        <taxon>Aquimarina</taxon>
    </lineage>
</organism>
<accession>A0A554VE47</accession>
<dbReference type="RefSeq" id="WP_143918109.1">
    <property type="nucleotide sequence ID" value="NZ_CANMIK010000037.1"/>
</dbReference>
<evidence type="ECO:0000313" key="2">
    <source>
        <dbReference type="EMBL" id="TSE05303.1"/>
    </source>
</evidence>
<reference evidence="2 3" key="1">
    <citation type="submission" date="2019-07" db="EMBL/GenBank/DDBJ databases">
        <title>The draft genome sequence of Aquimarina algiphila M91.</title>
        <authorList>
            <person name="Meng X."/>
        </authorList>
    </citation>
    <scope>NUCLEOTIDE SEQUENCE [LARGE SCALE GENOMIC DNA]</scope>
    <source>
        <strain evidence="2 3">M91</strain>
    </source>
</reference>
<feature type="transmembrane region" description="Helical" evidence="1">
    <location>
        <begin position="138"/>
        <end position="160"/>
    </location>
</feature>
<keyword evidence="1" id="KW-0812">Transmembrane</keyword>
<dbReference type="Proteomes" id="UP000318833">
    <property type="component" value="Unassembled WGS sequence"/>
</dbReference>
<feature type="transmembrane region" description="Helical" evidence="1">
    <location>
        <begin position="100"/>
        <end position="118"/>
    </location>
</feature>
<comment type="caution">
    <text evidence="2">The sequence shown here is derived from an EMBL/GenBank/DDBJ whole genome shotgun (WGS) entry which is preliminary data.</text>
</comment>
<evidence type="ECO:0000313" key="3">
    <source>
        <dbReference type="Proteomes" id="UP000318833"/>
    </source>
</evidence>
<dbReference type="AlphaFoldDB" id="A0A554VE47"/>
<feature type="transmembrane region" description="Helical" evidence="1">
    <location>
        <begin position="181"/>
        <end position="202"/>
    </location>
</feature>
<gene>
    <name evidence="2" type="ORF">FOF46_23185</name>
</gene>
<proteinExistence type="predicted"/>
<feature type="transmembrane region" description="Helical" evidence="1">
    <location>
        <begin position="217"/>
        <end position="236"/>
    </location>
</feature>